<dbReference type="Proteomes" id="UP000593567">
    <property type="component" value="Unassembled WGS sequence"/>
</dbReference>
<reference evidence="1" key="1">
    <citation type="submission" date="2020-06" db="EMBL/GenBank/DDBJ databases">
        <title>Draft genome of Bugula neritina, a colonial animal packing powerful symbionts and potential medicines.</title>
        <authorList>
            <person name="Rayko M."/>
        </authorList>
    </citation>
    <scope>NUCLEOTIDE SEQUENCE [LARGE SCALE GENOMIC DNA]</scope>
    <source>
        <strain evidence="1">Kwan_BN1</strain>
    </source>
</reference>
<evidence type="ECO:0000313" key="1">
    <source>
        <dbReference type="EMBL" id="KAF6021663.1"/>
    </source>
</evidence>
<sequence>MTTSNFKVVTGVMEHHQNTYILHRVNVTCKLEVCLTDDISKRKELFQFERTGTIAPMMAISEKYVIVNDLDSKQLISYDFVTKSTVIIYPYIALLGVHFVSDSQFLAVGEDKLIKYRIEEAMIIPVWICENINSGYGICTDSHGVIYVVTRNNEQLIHVISPAGI</sequence>
<name>A0A7J7J697_BUGNE</name>
<dbReference type="SUPFAM" id="SSF63825">
    <property type="entry name" value="YWTD domain"/>
    <property type="match status" value="1"/>
</dbReference>
<dbReference type="EMBL" id="VXIV02002983">
    <property type="protein sequence ID" value="KAF6021663.1"/>
    <property type="molecule type" value="Genomic_DNA"/>
</dbReference>
<comment type="caution">
    <text evidence="1">The sequence shown here is derived from an EMBL/GenBank/DDBJ whole genome shotgun (WGS) entry which is preliminary data.</text>
</comment>
<proteinExistence type="predicted"/>
<dbReference type="AlphaFoldDB" id="A0A7J7J697"/>
<organism evidence="1 2">
    <name type="scientific">Bugula neritina</name>
    <name type="common">Brown bryozoan</name>
    <name type="synonym">Sertularia neritina</name>
    <dbReference type="NCBI Taxonomy" id="10212"/>
    <lineage>
        <taxon>Eukaryota</taxon>
        <taxon>Metazoa</taxon>
        <taxon>Spiralia</taxon>
        <taxon>Lophotrochozoa</taxon>
        <taxon>Bryozoa</taxon>
        <taxon>Gymnolaemata</taxon>
        <taxon>Cheilostomatida</taxon>
        <taxon>Flustrina</taxon>
        <taxon>Buguloidea</taxon>
        <taxon>Bugulidae</taxon>
        <taxon>Bugula</taxon>
    </lineage>
</organism>
<evidence type="ECO:0000313" key="2">
    <source>
        <dbReference type="Proteomes" id="UP000593567"/>
    </source>
</evidence>
<accession>A0A7J7J697</accession>
<gene>
    <name evidence="1" type="ORF">EB796_020023</name>
</gene>
<protein>
    <submittedName>
        <fullName evidence="1">Uncharacterized protein</fullName>
    </submittedName>
</protein>
<keyword evidence="2" id="KW-1185">Reference proteome</keyword>